<keyword evidence="1" id="KW-0812">Transmembrane</keyword>
<feature type="transmembrane region" description="Helical" evidence="1">
    <location>
        <begin position="23"/>
        <end position="44"/>
    </location>
</feature>
<gene>
    <name evidence="2" type="ORF">K457DRAFT_381215</name>
</gene>
<dbReference type="EMBL" id="KV442012">
    <property type="protein sequence ID" value="OAQ36259.1"/>
    <property type="molecule type" value="Genomic_DNA"/>
</dbReference>
<dbReference type="Proteomes" id="UP000078512">
    <property type="component" value="Unassembled WGS sequence"/>
</dbReference>
<evidence type="ECO:0000313" key="3">
    <source>
        <dbReference type="Proteomes" id="UP000078512"/>
    </source>
</evidence>
<feature type="transmembrane region" description="Helical" evidence="1">
    <location>
        <begin position="51"/>
        <end position="73"/>
    </location>
</feature>
<keyword evidence="1" id="KW-1133">Transmembrane helix</keyword>
<dbReference type="AlphaFoldDB" id="A0A197KIX6"/>
<evidence type="ECO:0000313" key="2">
    <source>
        <dbReference type="EMBL" id="OAQ36259.1"/>
    </source>
</evidence>
<proteinExistence type="predicted"/>
<keyword evidence="3" id="KW-1185">Reference proteome</keyword>
<keyword evidence="1" id="KW-0472">Membrane</keyword>
<name>A0A197KIX6_9FUNG</name>
<sequence length="92" mass="10165">MLLWTLCVSAARGKNGKNGSLENKVSVCGLGGLFFPCLIVLTRVSTRHEMIWIFALFVATSCFLPRIPLHFVYHTARSLLSGYGFGPMAKMN</sequence>
<accession>A0A197KIX6</accession>
<evidence type="ECO:0000256" key="1">
    <source>
        <dbReference type="SAM" id="Phobius"/>
    </source>
</evidence>
<organism evidence="2 3">
    <name type="scientific">Linnemannia elongata AG-77</name>
    <dbReference type="NCBI Taxonomy" id="1314771"/>
    <lineage>
        <taxon>Eukaryota</taxon>
        <taxon>Fungi</taxon>
        <taxon>Fungi incertae sedis</taxon>
        <taxon>Mucoromycota</taxon>
        <taxon>Mortierellomycotina</taxon>
        <taxon>Mortierellomycetes</taxon>
        <taxon>Mortierellales</taxon>
        <taxon>Mortierellaceae</taxon>
        <taxon>Linnemannia</taxon>
    </lineage>
</organism>
<protein>
    <submittedName>
        <fullName evidence="2">Uncharacterized protein</fullName>
    </submittedName>
</protein>
<reference evidence="2 3" key="1">
    <citation type="submission" date="2016-05" db="EMBL/GenBank/DDBJ databases">
        <title>Genome sequencing reveals origins of a unique bacterial endosymbiosis in the earliest lineages of terrestrial Fungi.</title>
        <authorList>
            <consortium name="DOE Joint Genome Institute"/>
            <person name="Uehling J."/>
            <person name="Gryganskyi A."/>
            <person name="Hameed K."/>
            <person name="Tschaplinski T."/>
            <person name="Misztal P."/>
            <person name="Wu S."/>
            <person name="Desiro A."/>
            <person name="Vande Pol N."/>
            <person name="Du Z.-Y."/>
            <person name="Zienkiewicz A."/>
            <person name="Zienkiewicz K."/>
            <person name="Morin E."/>
            <person name="Tisserant E."/>
            <person name="Splivallo R."/>
            <person name="Hainaut M."/>
            <person name="Henrissat B."/>
            <person name="Ohm R."/>
            <person name="Kuo A."/>
            <person name="Yan J."/>
            <person name="Lipzen A."/>
            <person name="Nolan M."/>
            <person name="Labutti K."/>
            <person name="Barry K."/>
            <person name="Goldstein A."/>
            <person name="Labbe J."/>
            <person name="Schadt C."/>
            <person name="Tuskan G."/>
            <person name="Grigoriev I."/>
            <person name="Martin F."/>
            <person name="Vilgalys R."/>
            <person name="Bonito G."/>
        </authorList>
    </citation>
    <scope>NUCLEOTIDE SEQUENCE [LARGE SCALE GENOMIC DNA]</scope>
    <source>
        <strain evidence="2 3">AG-77</strain>
    </source>
</reference>